<dbReference type="GO" id="GO:0006520">
    <property type="term" value="P:amino acid metabolic process"/>
    <property type="evidence" value="ECO:0007669"/>
    <property type="project" value="InterPro"/>
</dbReference>
<proteinExistence type="inferred from homology"/>
<comment type="subunit">
    <text evidence="3">Homotetramer.</text>
</comment>
<dbReference type="GO" id="GO:0016829">
    <property type="term" value="F:lyase activity"/>
    <property type="evidence" value="ECO:0007669"/>
    <property type="project" value="InterPro"/>
</dbReference>
<comment type="cofactor">
    <cofactor evidence="1">
        <name>pyridoxal 5'-phosphate</name>
        <dbReference type="ChEBI" id="CHEBI:597326"/>
    </cofactor>
</comment>
<sequence>MDFSSDNRMGVNPQILDALHAANQGPAAAYGHDDLTHSLDQVVGDFLGAKVATFPIISGTAANCLPIAAFTPPYGGIVCSENAHILRAECGAPEFFTSGSKMLPAAAQSGRMTAEGLAALLASYPAAATDTTVPKVLSLTQVTECGTVYTLDEIMALTRIAHERGMMVHMDGARFANAVVALGCTPADMSWRAGVDVLSLGTSKNGTICGEVIVFFNPDRAENFRRYIKRAGHMMAKQRFVSAQIVAHLADELWRHNASNANAMARRLHDGLARQEGIAIVHEVEANIVFVAMPEAHVQALQAQGFAFHTVGQDPAGSPVVRFVTSFMTTADDVDHLLGAISQACA</sequence>
<dbReference type="InterPro" id="IPR015421">
    <property type="entry name" value="PyrdxlP-dep_Trfase_major"/>
</dbReference>
<dbReference type="SUPFAM" id="SSF53383">
    <property type="entry name" value="PLP-dependent transferases"/>
    <property type="match status" value="1"/>
</dbReference>
<evidence type="ECO:0000313" key="7">
    <source>
        <dbReference type="Proteomes" id="UP000464674"/>
    </source>
</evidence>
<dbReference type="InterPro" id="IPR015424">
    <property type="entry name" value="PyrdxlP-dep_Trfase"/>
</dbReference>
<evidence type="ECO:0000256" key="4">
    <source>
        <dbReference type="ARBA" id="ARBA00022898"/>
    </source>
</evidence>
<evidence type="ECO:0000259" key="5">
    <source>
        <dbReference type="Pfam" id="PF01212"/>
    </source>
</evidence>
<dbReference type="Gene3D" id="3.90.1150.10">
    <property type="entry name" value="Aspartate Aminotransferase, domain 1"/>
    <property type="match status" value="1"/>
</dbReference>
<protein>
    <submittedName>
        <fullName evidence="6">Low specificity L-threonine aldolase</fullName>
    </submittedName>
</protein>
<name>A0A857FSB6_KOMXY</name>
<accession>A0A857FSB6</accession>
<dbReference type="EMBL" id="CP041348">
    <property type="protein sequence ID" value="QHC37095.1"/>
    <property type="molecule type" value="Genomic_DNA"/>
</dbReference>
<dbReference type="InterPro" id="IPR015422">
    <property type="entry name" value="PyrdxlP-dep_Trfase_small"/>
</dbReference>
<evidence type="ECO:0000256" key="1">
    <source>
        <dbReference type="ARBA" id="ARBA00001933"/>
    </source>
</evidence>
<evidence type="ECO:0000256" key="2">
    <source>
        <dbReference type="ARBA" id="ARBA00006966"/>
    </source>
</evidence>
<reference evidence="6 7" key="1">
    <citation type="journal article" date="2020" name="Carbohydr. Polym.">
        <title>Characterization and optimization of production of bacterial cellulose from strain CGMCC 17276 based on whole-genome analysis.</title>
        <authorList>
            <person name="Lu T."/>
            <person name="Gao H."/>
            <person name="Liao B."/>
            <person name="Wu J."/>
            <person name="Zhang W."/>
            <person name="Huang J."/>
            <person name="Liu M."/>
            <person name="Huang J."/>
            <person name="Chang Z."/>
            <person name="Jin M."/>
            <person name="Yi Z."/>
            <person name="Jiang D."/>
        </authorList>
    </citation>
    <scope>NUCLEOTIDE SEQUENCE [LARGE SCALE GENOMIC DNA]</scope>
    <source>
        <strain evidence="6 7">CGMCC 17276</strain>
    </source>
</reference>
<dbReference type="Gene3D" id="3.40.640.10">
    <property type="entry name" value="Type I PLP-dependent aspartate aminotransferase-like (Major domain)"/>
    <property type="match status" value="1"/>
</dbReference>
<keyword evidence="4" id="KW-0663">Pyridoxal phosphate</keyword>
<dbReference type="PANTHER" id="PTHR48097">
    <property type="entry name" value="L-THREONINE ALDOLASE-RELATED"/>
    <property type="match status" value="1"/>
</dbReference>
<evidence type="ECO:0000313" key="6">
    <source>
        <dbReference type="EMBL" id="QHC37095.1"/>
    </source>
</evidence>
<organism evidence="6 7">
    <name type="scientific">Komagataeibacter xylinus</name>
    <name type="common">Gluconacetobacter xylinus</name>
    <dbReference type="NCBI Taxonomy" id="28448"/>
    <lineage>
        <taxon>Bacteria</taxon>
        <taxon>Pseudomonadati</taxon>
        <taxon>Pseudomonadota</taxon>
        <taxon>Alphaproteobacteria</taxon>
        <taxon>Acetobacterales</taxon>
        <taxon>Acetobacteraceae</taxon>
        <taxon>Komagataeibacter</taxon>
    </lineage>
</organism>
<dbReference type="OrthoDB" id="9774495at2"/>
<dbReference type="Pfam" id="PF01212">
    <property type="entry name" value="Beta_elim_lyase"/>
    <property type="match status" value="1"/>
</dbReference>
<comment type="similarity">
    <text evidence="2">Belongs to the threonine aldolase family.</text>
</comment>
<dbReference type="Proteomes" id="UP000464674">
    <property type="component" value="Chromosome"/>
</dbReference>
<dbReference type="AlphaFoldDB" id="A0A857FSB6"/>
<dbReference type="InterPro" id="IPR001597">
    <property type="entry name" value="ArAA_b-elim_lyase/Thr_aldolase"/>
</dbReference>
<dbReference type="PANTHER" id="PTHR48097:SF5">
    <property type="entry name" value="LOW SPECIFICITY L-THREONINE ALDOLASE"/>
    <property type="match status" value="1"/>
</dbReference>
<evidence type="ECO:0000256" key="3">
    <source>
        <dbReference type="ARBA" id="ARBA00011881"/>
    </source>
</evidence>
<feature type="domain" description="Aromatic amino acid beta-eliminating lyase/threonine aldolase" evidence="5">
    <location>
        <begin position="2"/>
        <end position="293"/>
    </location>
</feature>
<gene>
    <name evidence="6" type="ORF">FMA36_07230</name>
</gene>